<dbReference type="EMBL" id="LT841358">
    <property type="protein sequence ID" value="SMH70925.1"/>
    <property type="molecule type" value="Genomic_DNA"/>
</dbReference>
<dbReference type="InterPro" id="IPR013766">
    <property type="entry name" value="Thioredoxin_domain"/>
</dbReference>
<keyword evidence="9" id="KW-1185">Reference proteome</keyword>
<keyword evidence="3" id="KW-0732">Signal</keyword>
<comment type="similarity">
    <text evidence="2">Belongs to the glutaredoxin family.</text>
</comment>
<organism evidence="8 9">
    <name type="scientific">Candidatus Nitrosotalea okcheonensis</name>
    <dbReference type="NCBI Taxonomy" id="1903276"/>
    <lineage>
        <taxon>Archaea</taxon>
        <taxon>Nitrososphaerota</taxon>
        <taxon>Nitrososphaeria</taxon>
        <taxon>Nitrosotaleales</taxon>
        <taxon>Nitrosotaleaceae</taxon>
        <taxon>Nitrosotalea</taxon>
    </lineage>
</organism>
<evidence type="ECO:0000256" key="6">
    <source>
        <dbReference type="ARBA" id="ARBA00023284"/>
    </source>
</evidence>
<keyword evidence="6" id="KW-0676">Redox-active center</keyword>
<evidence type="ECO:0000256" key="5">
    <source>
        <dbReference type="ARBA" id="ARBA00023157"/>
    </source>
</evidence>
<protein>
    <recommendedName>
        <fullName evidence="7">Thioredoxin domain-containing protein</fullName>
    </recommendedName>
</protein>
<evidence type="ECO:0000256" key="2">
    <source>
        <dbReference type="ARBA" id="ARBA00007787"/>
    </source>
</evidence>
<evidence type="ECO:0000313" key="8">
    <source>
        <dbReference type="EMBL" id="SMH70925.1"/>
    </source>
</evidence>
<feature type="domain" description="Thioredoxin" evidence="7">
    <location>
        <begin position="10"/>
        <end position="215"/>
    </location>
</feature>
<name>A0A2H1FDT9_9ARCH</name>
<evidence type="ECO:0000256" key="4">
    <source>
        <dbReference type="ARBA" id="ARBA00023002"/>
    </source>
</evidence>
<dbReference type="OrthoDB" id="15256at2157"/>
<evidence type="ECO:0000259" key="7">
    <source>
        <dbReference type="PROSITE" id="PS51352"/>
    </source>
</evidence>
<dbReference type="AlphaFoldDB" id="A0A2H1FDT9"/>
<dbReference type="Gene3D" id="3.40.30.10">
    <property type="entry name" value="Glutaredoxin"/>
    <property type="match status" value="1"/>
</dbReference>
<dbReference type="PROSITE" id="PS51352">
    <property type="entry name" value="THIOREDOXIN_2"/>
    <property type="match status" value="1"/>
</dbReference>
<evidence type="ECO:0000256" key="3">
    <source>
        <dbReference type="ARBA" id="ARBA00022729"/>
    </source>
</evidence>
<dbReference type="Pfam" id="PF13462">
    <property type="entry name" value="Thioredoxin_4"/>
    <property type="match status" value="1"/>
</dbReference>
<keyword evidence="4" id="KW-0560">Oxidoreductase</keyword>
<dbReference type="GO" id="GO:0016491">
    <property type="term" value="F:oxidoreductase activity"/>
    <property type="evidence" value="ECO:0007669"/>
    <property type="project" value="UniProtKB-KW"/>
</dbReference>
<dbReference type="RefSeq" id="WP_157926981.1">
    <property type="nucleotide sequence ID" value="NZ_LT841358.1"/>
</dbReference>
<gene>
    <name evidence="8" type="ORF">NCS_10732</name>
</gene>
<dbReference type="Proteomes" id="UP000230607">
    <property type="component" value="Chromosome 1"/>
</dbReference>
<evidence type="ECO:0000256" key="1">
    <source>
        <dbReference type="ARBA" id="ARBA00005791"/>
    </source>
</evidence>
<dbReference type="PANTHER" id="PTHR13887:SF14">
    <property type="entry name" value="DISULFIDE BOND FORMATION PROTEIN D"/>
    <property type="match status" value="1"/>
</dbReference>
<dbReference type="InterPro" id="IPR036249">
    <property type="entry name" value="Thioredoxin-like_sf"/>
</dbReference>
<accession>A0A2H1FDT9</accession>
<dbReference type="PANTHER" id="PTHR13887">
    <property type="entry name" value="GLUTATHIONE S-TRANSFERASE KAPPA"/>
    <property type="match status" value="1"/>
</dbReference>
<dbReference type="SUPFAM" id="SSF52833">
    <property type="entry name" value="Thioredoxin-like"/>
    <property type="match status" value="1"/>
</dbReference>
<evidence type="ECO:0000313" key="9">
    <source>
        <dbReference type="Proteomes" id="UP000230607"/>
    </source>
</evidence>
<reference evidence="9" key="1">
    <citation type="submission" date="2017-03" db="EMBL/GenBank/DDBJ databases">
        <authorList>
            <person name="Herbold C."/>
        </authorList>
    </citation>
    <scope>NUCLEOTIDE SEQUENCE [LARGE SCALE GENOMIC DNA]</scope>
</reference>
<sequence>MVFPVNNIGVTKGSNIPLEPQQPLHQQAQQQLAKLQIPSFAQYRGSNSAQLNIVEFGDYQCPFCEKFFQQNEPQILQDYINNGKAKFYFLDFQFLGPDSLTLGEGAWCANEQGKYYDYHDYIYSHQGQENSGWATPDKVKALAVDISGLDATKFNSCLDSKKYESRVQQLTQYGQSLGVSGTPTIFIGNDQKGYLSAVGAQPYDVFKQIIDKQRG</sequence>
<comment type="similarity">
    <text evidence="1">Belongs to the thioredoxin family. DsbA subfamily.</text>
</comment>
<dbReference type="InterPro" id="IPR012336">
    <property type="entry name" value="Thioredoxin-like_fold"/>
</dbReference>
<proteinExistence type="inferred from homology"/>
<keyword evidence="5" id="KW-1015">Disulfide bond</keyword>